<evidence type="ECO:0000256" key="1">
    <source>
        <dbReference type="PROSITE-ProRule" id="PRU00285"/>
    </source>
</evidence>
<evidence type="ECO:0000313" key="4">
    <source>
        <dbReference type="EMBL" id="KZD07336.1"/>
    </source>
</evidence>
<keyword evidence="5" id="KW-1185">Reference proteome</keyword>
<name>A0A154W1E9_9PROT</name>
<feature type="domain" description="SHSP" evidence="3">
    <location>
        <begin position="34"/>
        <end position="146"/>
    </location>
</feature>
<proteinExistence type="inferred from homology"/>
<dbReference type="EMBL" id="LPXN01000116">
    <property type="protein sequence ID" value="KZD07336.1"/>
    <property type="molecule type" value="Genomic_DNA"/>
</dbReference>
<comment type="caution">
    <text evidence="4">The sequence shown here is derived from an EMBL/GenBank/DDBJ whole genome shotgun (WGS) entry which is preliminary data.</text>
</comment>
<sequence length="146" mass="16438">MQLTQMGRTGWDPFAEMRQLQADMNRLFDNAGVFPAAQAYPPVNLWIGDSSVVVTAELPGLSAEDVELTIREDTLTISGERRQAEEAEHAGWHRRERPHGVFSRTIGLPFRVDPDQVQAKFDNGVLEVEMQRPEADRPRKIAINGN</sequence>
<evidence type="ECO:0000256" key="2">
    <source>
        <dbReference type="RuleBase" id="RU003616"/>
    </source>
</evidence>
<dbReference type="Pfam" id="PF00011">
    <property type="entry name" value="HSP20"/>
    <property type="match status" value="1"/>
</dbReference>
<dbReference type="InterPro" id="IPR008978">
    <property type="entry name" value="HSP20-like_chaperone"/>
</dbReference>
<dbReference type="Gene3D" id="2.60.40.790">
    <property type="match status" value="1"/>
</dbReference>
<accession>A0A154W1E9</accession>
<comment type="similarity">
    <text evidence="1 2">Belongs to the small heat shock protein (HSP20) family.</text>
</comment>
<dbReference type="Proteomes" id="UP000076400">
    <property type="component" value="Unassembled WGS sequence"/>
</dbReference>
<dbReference type="RefSeq" id="WP_067556842.1">
    <property type="nucleotide sequence ID" value="NZ_LPXN01000116.1"/>
</dbReference>
<reference evidence="4 5" key="1">
    <citation type="submission" date="2015-12" db="EMBL/GenBank/DDBJ databases">
        <title>Genome sequence of Oceanibaculum pacificum MCCC 1A02656.</title>
        <authorList>
            <person name="Lu L."/>
            <person name="Lai Q."/>
            <person name="Shao Z."/>
            <person name="Qian P."/>
        </authorList>
    </citation>
    <scope>NUCLEOTIDE SEQUENCE [LARGE SCALE GENOMIC DNA]</scope>
    <source>
        <strain evidence="4 5">MCCC 1A02656</strain>
    </source>
</reference>
<dbReference type="PANTHER" id="PTHR11527">
    <property type="entry name" value="HEAT-SHOCK PROTEIN 20 FAMILY MEMBER"/>
    <property type="match status" value="1"/>
</dbReference>
<protein>
    <recommendedName>
        <fullName evidence="3">SHSP domain-containing protein</fullName>
    </recommendedName>
</protein>
<dbReference type="SUPFAM" id="SSF49764">
    <property type="entry name" value="HSP20-like chaperones"/>
    <property type="match status" value="1"/>
</dbReference>
<dbReference type="CDD" id="cd06464">
    <property type="entry name" value="ACD_sHsps-like"/>
    <property type="match status" value="1"/>
</dbReference>
<dbReference type="AlphaFoldDB" id="A0A154W1E9"/>
<dbReference type="STRING" id="580166.AUP43_02090"/>
<evidence type="ECO:0000259" key="3">
    <source>
        <dbReference type="PROSITE" id="PS01031"/>
    </source>
</evidence>
<dbReference type="PROSITE" id="PS01031">
    <property type="entry name" value="SHSP"/>
    <property type="match status" value="1"/>
</dbReference>
<evidence type="ECO:0000313" key="5">
    <source>
        <dbReference type="Proteomes" id="UP000076400"/>
    </source>
</evidence>
<gene>
    <name evidence="4" type="ORF">AUP43_02090</name>
</gene>
<dbReference type="InterPro" id="IPR002068">
    <property type="entry name" value="A-crystallin/Hsp20_dom"/>
</dbReference>
<organism evidence="4 5">
    <name type="scientific">Oceanibaculum pacificum</name>
    <dbReference type="NCBI Taxonomy" id="580166"/>
    <lineage>
        <taxon>Bacteria</taxon>
        <taxon>Pseudomonadati</taxon>
        <taxon>Pseudomonadota</taxon>
        <taxon>Alphaproteobacteria</taxon>
        <taxon>Rhodospirillales</taxon>
        <taxon>Oceanibaculaceae</taxon>
        <taxon>Oceanibaculum</taxon>
    </lineage>
</organism>
<dbReference type="InterPro" id="IPR031107">
    <property type="entry name" value="Small_HSP"/>
</dbReference>